<reference evidence="3" key="1">
    <citation type="submission" date="2016-10" db="EMBL/GenBank/DDBJ databases">
        <authorList>
            <person name="Varghese N."/>
            <person name="Submissions S."/>
        </authorList>
    </citation>
    <scope>NUCLEOTIDE SEQUENCE [LARGE SCALE GENOMIC DNA]</scope>
    <source>
        <strain evidence="3">DSM 17616</strain>
    </source>
</reference>
<accession>A0A1H6N213</accession>
<evidence type="ECO:0000313" key="3">
    <source>
        <dbReference type="Proteomes" id="UP000199371"/>
    </source>
</evidence>
<keyword evidence="1" id="KW-1133">Transmembrane helix</keyword>
<protein>
    <recommendedName>
        <fullName evidence="4">Cache domain-containing protein</fullName>
    </recommendedName>
</protein>
<dbReference type="AlphaFoldDB" id="A0A1H6N213"/>
<proteinExistence type="predicted"/>
<dbReference type="OrthoDB" id="5757331at2"/>
<dbReference type="Proteomes" id="UP000199371">
    <property type="component" value="Unassembled WGS sequence"/>
</dbReference>
<dbReference type="EMBL" id="FNXF01000017">
    <property type="protein sequence ID" value="SEI08647.1"/>
    <property type="molecule type" value="Genomic_DNA"/>
</dbReference>
<feature type="transmembrane region" description="Helical" evidence="1">
    <location>
        <begin position="282"/>
        <end position="300"/>
    </location>
</feature>
<evidence type="ECO:0000256" key="1">
    <source>
        <dbReference type="SAM" id="Phobius"/>
    </source>
</evidence>
<keyword evidence="1" id="KW-0472">Membrane</keyword>
<evidence type="ECO:0008006" key="4">
    <source>
        <dbReference type="Google" id="ProtNLM"/>
    </source>
</evidence>
<evidence type="ECO:0000313" key="2">
    <source>
        <dbReference type="EMBL" id="SEI08647.1"/>
    </source>
</evidence>
<keyword evidence="1" id="KW-0812">Transmembrane</keyword>
<gene>
    <name evidence="2" type="ORF">SAMN05660691_03477</name>
</gene>
<name>A0A1H6N213_9GAMM</name>
<sequence length="356" mass="40088">MKNPVYTEYKRSSLLGALLVLALSLVGATGHYLLTIDNKVVHSKSQLDNAVKQLDSTLLPLMGFAEALRRNAQIKLQLPAIQNDNSLPVLSVLTAETEQLPLYSENAALNLELQMLLRLQPYFELAGETQPVVKGLYYFSEQGFAYNGAVKWPDYLTEQLLKWRQNTAQTLSFERDLVFYSHFSPQQAAMMVPLSYQDKKLGSFLYLVATDALLAPVHGQYPQLDFMLLDQSGELVGGAGNSKRPQRADEHMLQVQRLSSTPWSLAVLEHKTNVFAAGLQTFFWHWLGYLLLLGALLVALQLRYKKRTLSAVGRLVVHIDRLAAGQAHGVRHIPQGWAEVFDKVYQLHDRKKPDSE</sequence>
<organism evidence="2 3">
    <name type="scientific">Rheinheimera pacifica</name>
    <dbReference type="NCBI Taxonomy" id="173990"/>
    <lineage>
        <taxon>Bacteria</taxon>
        <taxon>Pseudomonadati</taxon>
        <taxon>Pseudomonadota</taxon>
        <taxon>Gammaproteobacteria</taxon>
        <taxon>Chromatiales</taxon>
        <taxon>Chromatiaceae</taxon>
        <taxon>Rheinheimera</taxon>
    </lineage>
</organism>
<dbReference type="RefSeq" id="WP_092796049.1">
    <property type="nucleotide sequence ID" value="NZ_DASWWU010000009.1"/>
</dbReference>
<keyword evidence="3" id="KW-1185">Reference proteome</keyword>